<dbReference type="PANTHER" id="PTHR33744:SF1">
    <property type="entry name" value="DNA-BINDING TRANSCRIPTIONAL ACTIVATOR ADER"/>
    <property type="match status" value="1"/>
</dbReference>
<dbReference type="Pfam" id="PF13556">
    <property type="entry name" value="HTH_30"/>
    <property type="match status" value="1"/>
</dbReference>
<dbReference type="InterPro" id="IPR051448">
    <property type="entry name" value="CdaR-like_regulators"/>
</dbReference>
<evidence type="ECO:0000313" key="3">
    <source>
        <dbReference type="EMBL" id="MDR6723203.1"/>
    </source>
</evidence>
<protein>
    <submittedName>
        <fullName evidence="3">Purine catabolism regulator</fullName>
    </submittedName>
</protein>
<accession>A0AAP5GYX7</accession>
<evidence type="ECO:0000259" key="1">
    <source>
        <dbReference type="Pfam" id="PF07905"/>
    </source>
</evidence>
<dbReference type="InterPro" id="IPR012914">
    <property type="entry name" value="PucR_dom"/>
</dbReference>
<dbReference type="Pfam" id="PF07905">
    <property type="entry name" value="PucR"/>
    <property type="match status" value="1"/>
</dbReference>
<dbReference type="RefSeq" id="WP_310138058.1">
    <property type="nucleotide sequence ID" value="NZ_JAVDTR010000003.1"/>
</dbReference>
<dbReference type="Gene3D" id="1.10.10.2840">
    <property type="entry name" value="PucR C-terminal helix-turn-helix domain"/>
    <property type="match status" value="1"/>
</dbReference>
<dbReference type="InterPro" id="IPR042070">
    <property type="entry name" value="PucR_C-HTH_sf"/>
</dbReference>
<feature type="domain" description="Purine catabolism PurC-like" evidence="1">
    <location>
        <begin position="45"/>
        <end position="161"/>
    </location>
</feature>
<dbReference type="Proteomes" id="UP001254832">
    <property type="component" value="Unassembled WGS sequence"/>
</dbReference>
<dbReference type="InterPro" id="IPR025736">
    <property type="entry name" value="PucR_C-HTH_dom"/>
</dbReference>
<feature type="domain" description="PucR C-terminal helix-turn-helix" evidence="2">
    <location>
        <begin position="530"/>
        <end position="586"/>
    </location>
</feature>
<comment type="caution">
    <text evidence="3">The sequence shown here is derived from an EMBL/GenBank/DDBJ whole genome shotgun (WGS) entry which is preliminary data.</text>
</comment>
<reference evidence="3" key="1">
    <citation type="submission" date="2023-07" db="EMBL/GenBank/DDBJ databases">
        <title>Sorghum-associated microbial communities from plants grown in Nebraska, USA.</title>
        <authorList>
            <person name="Schachtman D."/>
        </authorList>
    </citation>
    <scope>NUCLEOTIDE SEQUENCE</scope>
    <source>
        <strain evidence="3">BE80</strain>
    </source>
</reference>
<organism evidence="3 4">
    <name type="scientific">Paenibacillus amylolyticus</name>
    <dbReference type="NCBI Taxonomy" id="1451"/>
    <lineage>
        <taxon>Bacteria</taxon>
        <taxon>Bacillati</taxon>
        <taxon>Bacillota</taxon>
        <taxon>Bacilli</taxon>
        <taxon>Bacillales</taxon>
        <taxon>Paenibacillaceae</taxon>
        <taxon>Paenibacillus</taxon>
    </lineage>
</organism>
<dbReference type="EMBL" id="JAVDTR010000003">
    <property type="protein sequence ID" value="MDR6723203.1"/>
    <property type="molecule type" value="Genomic_DNA"/>
</dbReference>
<gene>
    <name evidence="3" type="ORF">J2W91_001655</name>
</gene>
<evidence type="ECO:0000313" key="4">
    <source>
        <dbReference type="Proteomes" id="UP001254832"/>
    </source>
</evidence>
<proteinExistence type="predicted"/>
<sequence length="597" mass="68059">MSVRDHLICAEWFYTKFYDMGIARTYRGKDGEGMGETTLHIQMRDMLKRPVFRKAEVLASERALTRYVRWVHIMEVPEVGNLLNGGELVLTTGIGWQDNAQQGLSFLRQLIAHGAAGLCIELGAHTKSQLGAMKEIASAEDFPLIWFHEQVRYIDITQDLHFTLLRSHQRLIAELDTLTTSFNQLLLNGDGVQPLLRLLSRTTGYDVALYPLEGEASAVPYCAPEQLEARRQSWFMHRKSESTRMESHTEHATATELCSSSGMLSLSVQALEYTFADLVLTTAKSSNHDLDLEHPHQPSNEFILQAMERCAAAIAQDWMRTKYMEEKRRYKEDMWVIDWLNGHHSAKEIHEYLSTASPLLATGTGTVILFDRIPGYSDSLKLQKLLIQRNIVSRSIFSREGFTLYSTVLNHQIILIIIDPQPGVQRKSHLWSCIQQLQHHEADQTHRLFSGLLGIGQSCANLSRIKDSLESAKETLSIQKDIGAMQQPFYSNLHCYRIIAGMKQSGSLEDFIEEYLGPIIRYDAEKGGQLLHTLKQYFVLCCSKQETATRLFIVRQTLYHRLHKIESLLGEDYVLPEKRVAIELAIYGYEYVHGPIA</sequence>
<dbReference type="PANTHER" id="PTHR33744">
    <property type="entry name" value="CARBOHYDRATE DIACID REGULATOR"/>
    <property type="match status" value="1"/>
</dbReference>
<evidence type="ECO:0000259" key="2">
    <source>
        <dbReference type="Pfam" id="PF13556"/>
    </source>
</evidence>
<name>A0AAP5GYX7_PAEAM</name>
<dbReference type="AlphaFoldDB" id="A0AAP5GYX7"/>